<reference evidence="1" key="1">
    <citation type="journal article" date="2015" name="Nature">
        <title>Complex archaea that bridge the gap between prokaryotes and eukaryotes.</title>
        <authorList>
            <person name="Spang A."/>
            <person name="Saw J.H."/>
            <person name="Jorgensen S.L."/>
            <person name="Zaremba-Niedzwiedzka K."/>
            <person name="Martijn J."/>
            <person name="Lind A.E."/>
            <person name="van Eijk R."/>
            <person name="Schleper C."/>
            <person name="Guy L."/>
            <person name="Ettema T.J."/>
        </authorList>
    </citation>
    <scope>NUCLEOTIDE SEQUENCE</scope>
</reference>
<proteinExistence type="predicted"/>
<gene>
    <name evidence="1" type="ORF">LCGC14_2445430</name>
</gene>
<protein>
    <submittedName>
        <fullName evidence="1">Uncharacterized protein</fullName>
    </submittedName>
</protein>
<organism evidence="1">
    <name type="scientific">marine sediment metagenome</name>
    <dbReference type="NCBI Taxonomy" id="412755"/>
    <lineage>
        <taxon>unclassified sequences</taxon>
        <taxon>metagenomes</taxon>
        <taxon>ecological metagenomes</taxon>
    </lineage>
</organism>
<dbReference type="AlphaFoldDB" id="A0A0F9C570"/>
<dbReference type="EMBL" id="LAZR01037730">
    <property type="protein sequence ID" value="KKL21442.1"/>
    <property type="molecule type" value="Genomic_DNA"/>
</dbReference>
<name>A0A0F9C570_9ZZZZ</name>
<accession>A0A0F9C570</accession>
<sequence length="120" mass="12744">IVDNGASVQTEGSLGFQSFHADTTGIDAVYDETSQSPVIHDADVKIMTVNTYFTVGMYFDGTDIQVFVDGVNTADPILASDIAAADFPTAAVLQPTLATKNGAAEDDTVTYDWVRFAQEG</sequence>
<feature type="non-terminal residue" evidence="1">
    <location>
        <position position="1"/>
    </location>
</feature>
<comment type="caution">
    <text evidence="1">The sequence shown here is derived from an EMBL/GenBank/DDBJ whole genome shotgun (WGS) entry which is preliminary data.</text>
</comment>
<evidence type="ECO:0000313" key="1">
    <source>
        <dbReference type="EMBL" id="KKL21442.1"/>
    </source>
</evidence>